<dbReference type="PANTHER" id="PTHR33515:SF1">
    <property type="entry name" value="RIBOSOME-BINDING FACTOR A, CHLOROPLASTIC-RELATED"/>
    <property type="match status" value="1"/>
</dbReference>
<protein>
    <recommendedName>
        <fullName evidence="2">Ribosome-binding factor A</fullName>
    </recommendedName>
</protein>
<feature type="compositionally biased region" description="Low complexity" evidence="3">
    <location>
        <begin position="123"/>
        <end position="154"/>
    </location>
</feature>
<dbReference type="Pfam" id="PF02033">
    <property type="entry name" value="RBFA"/>
    <property type="match status" value="1"/>
</dbReference>
<dbReference type="GO" id="GO:0005829">
    <property type="term" value="C:cytosol"/>
    <property type="evidence" value="ECO:0007669"/>
    <property type="project" value="TreeGrafter"/>
</dbReference>
<comment type="similarity">
    <text evidence="2">Belongs to the RbfA family.</text>
</comment>
<evidence type="ECO:0000256" key="2">
    <source>
        <dbReference type="HAMAP-Rule" id="MF_00003"/>
    </source>
</evidence>
<evidence type="ECO:0000313" key="4">
    <source>
        <dbReference type="EMBL" id="SEU02924.1"/>
    </source>
</evidence>
<dbReference type="InterPro" id="IPR015946">
    <property type="entry name" value="KH_dom-like_a/b"/>
</dbReference>
<comment type="subunit">
    <text evidence="2">Monomer. Binds 30S ribosomal subunits, but not 50S ribosomal subunits or 70S ribosomes.</text>
</comment>
<dbReference type="Gene3D" id="3.30.300.20">
    <property type="match status" value="1"/>
</dbReference>
<dbReference type="OrthoDB" id="9811910at2"/>
<sequence>MESKRQQKVASLLQQELAAVFQRDLPHLFPGLPPGINLVRVSPDLGVARVYLSVLSIGSAADKASQGEAQMVLVKDNGKPIRQALAKRIRRQLRIVPELVFFLDDSAAYAAQMDRVFGDLEIPAAPTAPTPAEDTDAATRPGGPRPRLFGGSEE</sequence>
<organism evidence="4 5">
    <name type="scientific">Hymenobacter actinosclerus</name>
    <dbReference type="NCBI Taxonomy" id="82805"/>
    <lineage>
        <taxon>Bacteria</taxon>
        <taxon>Pseudomonadati</taxon>
        <taxon>Bacteroidota</taxon>
        <taxon>Cytophagia</taxon>
        <taxon>Cytophagales</taxon>
        <taxon>Hymenobacteraceae</taxon>
        <taxon>Hymenobacter</taxon>
    </lineage>
</organism>
<dbReference type="STRING" id="82805.SAMN04487998_3564"/>
<keyword evidence="5" id="KW-1185">Reference proteome</keyword>
<comment type="subcellular location">
    <subcellularLocation>
        <location evidence="2">Cytoplasm</location>
    </subcellularLocation>
</comment>
<evidence type="ECO:0000313" key="5">
    <source>
        <dbReference type="Proteomes" id="UP000198697"/>
    </source>
</evidence>
<proteinExistence type="inferred from homology"/>
<dbReference type="GO" id="GO:0030490">
    <property type="term" value="P:maturation of SSU-rRNA"/>
    <property type="evidence" value="ECO:0007669"/>
    <property type="project" value="UniProtKB-UniRule"/>
</dbReference>
<dbReference type="SUPFAM" id="SSF89919">
    <property type="entry name" value="Ribosome-binding factor A, RbfA"/>
    <property type="match status" value="1"/>
</dbReference>
<dbReference type="PANTHER" id="PTHR33515">
    <property type="entry name" value="RIBOSOME-BINDING FACTOR A, CHLOROPLASTIC-RELATED"/>
    <property type="match status" value="1"/>
</dbReference>
<feature type="region of interest" description="Disordered" evidence="3">
    <location>
        <begin position="122"/>
        <end position="154"/>
    </location>
</feature>
<comment type="function">
    <text evidence="2">One of several proteins that assist in the late maturation steps of the functional core of the 30S ribosomal subunit. Associates with free 30S ribosomal subunits (but not with 30S subunits that are part of 70S ribosomes or polysomes). Required for efficient processing of 16S rRNA. May interact with the 5'-terminal helix region of 16S rRNA.</text>
</comment>
<dbReference type="AlphaFoldDB" id="A0A1I0IZQ7"/>
<dbReference type="GO" id="GO:0043024">
    <property type="term" value="F:ribosomal small subunit binding"/>
    <property type="evidence" value="ECO:0007669"/>
    <property type="project" value="TreeGrafter"/>
</dbReference>
<dbReference type="EMBL" id="FOHS01000006">
    <property type="protein sequence ID" value="SEU02924.1"/>
    <property type="molecule type" value="Genomic_DNA"/>
</dbReference>
<accession>A0A1I0IZQ7</accession>
<gene>
    <name evidence="2" type="primary">rbfA</name>
    <name evidence="4" type="ORF">SAMN04487998_3564</name>
</gene>
<dbReference type="Proteomes" id="UP000198697">
    <property type="component" value="Unassembled WGS sequence"/>
</dbReference>
<evidence type="ECO:0000256" key="1">
    <source>
        <dbReference type="ARBA" id="ARBA00022517"/>
    </source>
</evidence>
<keyword evidence="2" id="KW-0963">Cytoplasm</keyword>
<dbReference type="HAMAP" id="MF_00003">
    <property type="entry name" value="RbfA"/>
    <property type="match status" value="1"/>
</dbReference>
<keyword evidence="1 2" id="KW-0690">Ribosome biogenesis</keyword>
<name>A0A1I0IZQ7_9BACT</name>
<dbReference type="InterPro" id="IPR000238">
    <property type="entry name" value="RbfA"/>
</dbReference>
<dbReference type="InterPro" id="IPR023799">
    <property type="entry name" value="RbfA_dom_sf"/>
</dbReference>
<dbReference type="RefSeq" id="WP_092774077.1">
    <property type="nucleotide sequence ID" value="NZ_FOHS01000006.1"/>
</dbReference>
<reference evidence="5" key="1">
    <citation type="submission" date="2016-10" db="EMBL/GenBank/DDBJ databases">
        <authorList>
            <person name="Varghese N."/>
            <person name="Submissions S."/>
        </authorList>
    </citation>
    <scope>NUCLEOTIDE SEQUENCE [LARGE SCALE GENOMIC DNA]</scope>
    <source>
        <strain evidence="5">DSM 15310</strain>
    </source>
</reference>
<evidence type="ECO:0000256" key="3">
    <source>
        <dbReference type="SAM" id="MobiDB-lite"/>
    </source>
</evidence>